<feature type="transmembrane region" description="Helical" evidence="8">
    <location>
        <begin position="137"/>
        <end position="157"/>
    </location>
</feature>
<dbReference type="InterPro" id="IPR003445">
    <property type="entry name" value="Cat_transpt"/>
</dbReference>
<dbReference type="InterPro" id="IPR051143">
    <property type="entry name" value="TrkH_K-transport"/>
</dbReference>
<dbReference type="EMBL" id="LC350016">
    <property type="protein sequence ID" value="BBC21792.1"/>
    <property type="molecule type" value="mRNA"/>
</dbReference>
<dbReference type="PANTHER" id="PTHR31064:SF30">
    <property type="entry name" value="HIGH-AFFINITY POTASSIUM TRANSPORT PROTEIN-RELATED"/>
    <property type="match status" value="1"/>
</dbReference>
<feature type="transmembrane region" description="Helical" evidence="8">
    <location>
        <begin position="581"/>
        <end position="602"/>
    </location>
</feature>
<comment type="subcellular location">
    <subcellularLocation>
        <location evidence="1">Membrane</location>
        <topology evidence="1">Multi-pass membrane protein</topology>
    </subcellularLocation>
</comment>
<dbReference type="PANTHER" id="PTHR31064">
    <property type="entry name" value="POTASSIUM TRANSPORT PROTEIN DDB_G0292412-RELATED"/>
    <property type="match status" value="1"/>
</dbReference>
<sequence>MHMVIICSKNPTSITKKMEHCYKQLSTNFREKFGYFIFIISNNCKSIYISLQSFFNPVFHFLVFIVRPFWLNLSYILVSSLFGFLALKASSSTPRTSNSSVSYKHVGDLDLFFTSVSAITASSMSTVEMEQFSNSQLVILTVLMLLGGQVFISMIGLQFRTAQFPKLDHHHHQNNQLQVNYSDHSSALELPELVVLPTPDQVATTDIVLQSTSLVLVPDQSIHLDIEDVVENQADHKPYLPSSTGTAPADQLIKYKAIKSLSYLVFGYLLITHIIGTSLLSIYITLIPSSYNVLKSKSLQTQTFSVFLTVSSFANCGFVPTNENLMVFKQNSGLLLILMPIIILGNALYAPCLRLVIWVLRKVTRKEEYEYLLKVDGKELGFEHLMGGTESWFLVISGVGFVLVQFVMFVVLEWGKEGVWGDGGKGVGSKLVGFVFQSINTRHSGESVLDLSIVSPAILVLIVIMMYLPPYTLFIPVGRREEVSTNTKTKGILERPTAGKNENNKKNDLIENLLFSQLGYIAIFTILICITERDKLKEDPLNFSVFNIIVEVVSAYGNVGYSTCYSCKLRLNQNEACEDKWFGFTGRWSNTGKFIIIVVMILGRLKKFNKHGGKAWELS</sequence>
<evidence type="ECO:0000256" key="8">
    <source>
        <dbReference type="SAM" id="Phobius"/>
    </source>
</evidence>
<feature type="transmembrane region" description="Helical" evidence="8">
    <location>
        <begin position="448"/>
        <end position="468"/>
    </location>
</feature>
<evidence type="ECO:0000256" key="1">
    <source>
        <dbReference type="ARBA" id="ARBA00004141"/>
    </source>
</evidence>
<evidence type="ECO:0000313" key="9">
    <source>
        <dbReference type="EMBL" id="BBC21792.1"/>
    </source>
</evidence>
<proteinExistence type="evidence at transcript level"/>
<evidence type="ECO:0000256" key="3">
    <source>
        <dbReference type="ARBA" id="ARBA00022448"/>
    </source>
</evidence>
<dbReference type="GO" id="GO:0015081">
    <property type="term" value="F:sodium ion transmembrane transporter activity"/>
    <property type="evidence" value="ECO:0007669"/>
    <property type="project" value="TreeGrafter"/>
</dbReference>
<name>A0A2Z5WR85_9CARY</name>
<feature type="transmembrane region" description="Helical" evidence="8">
    <location>
        <begin position="108"/>
        <end position="125"/>
    </location>
</feature>
<organism evidence="9">
    <name type="scientific">Reaumuria trigyna</name>
    <dbReference type="NCBI Taxonomy" id="1091135"/>
    <lineage>
        <taxon>Eukaryota</taxon>
        <taxon>Viridiplantae</taxon>
        <taxon>Streptophyta</taxon>
        <taxon>Embryophyta</taxon>
        <taxon>Tracheophyta</taxon>
        <taxon>Spermatophyta</taxon>
        <taxon>Magnoliopsida</taxon>
        <taxon>eudicotyledons</taxon>
        <taxon>Gunneridae</taxon>
        <taxon>Pentapetalae</taxon>
        <taxon>Caryophyllales</taxon>
        <taxon>Tamaricaceae</taxon>
        <taxon>Reaumuria</taxon>
    </lineage>
</organism>
<feature type="transmembrane region" description="Helical" evidence="8">
    <location>
        <begin position="261"/>
        <end position="284"/>
    </location>
</feature>
<feature type="transmembrane region" description="Helical" evidence="8">
    <location>
        <begin position="392"/>
        <end position="412"/>
    </location>
</feature>
<dbReference type="AlphaFoldDB" id="A0A2Z5WR85"/>
<accession>A0A2Z5WR85</accession>
<reference evidence="9" key="1">
    <citation type="submission" date="2017-12" db="EMBL/GenBank/DDBJ databases">
        <title>Functional analysis of ion transport properties and salt tolerance mechanisms of RtHKT1 from the recretohalophyte Reaumuria trigyna.</title>
        <authorList>
            <person name="Li N.N."/>
            <person name="Wang Y."/>
        </authorList>
    </citation>
    <scope>NUCLEOTIDE SEQUENCE</scope>
</reference>
<evidence type="ECO:0000256" key="4">
    <source>
        <dbReference type="ARBA" id="ARBA00022692"/>
    </source>
</evidence>
<dbReference type="GO" id="GO:0005886">
    <property type="term" value="C:plasma membrane"/>
    <property type="evidence" value="ECO:0007669"/>
    <property type="project" value="TreeGrafter"/>
</dbReference>
<keyword evidence="5 8" id="KW-1133">Transmembrane helix</keyword>
<evidence type="ECO:0000256" key="5">
    <source>
        <dbReference type="ARBA" id="ARBA00022989"/>
    </source>
</evidence>
<evidence type="ECO:0000256" key="6">
    <source>
        <dbReference type="ARBA" id="ARBA00023065"/>
    </source>
</evidence>
<keyword evidence="6" id="KW-0406">Ion transport</keyword>
<dbReference type="Pfam" id="PF02386">
    <property type="entry name" value="TrkH"/>
    <property type="match status" value="1"/>
</dbReference>
<feature type="transmembrane region" description="Helical" evidence="8">
    <location>
        <begin position="61"/>
        <end position="87"/>
    </location>
</feature>
<feature type="transmembrane region" description="Helical" evidence="8">
    <location>
        <begin position="33"/>
        <end position="55"/>
    </location>
</feature>
<evidence type="ECO:0000256" key="2">
    <source>
        <dbReference type="ARBA" id="ARBA00010864"/>
    </source>
</evidence>
<feature type="transmembrane region" description="Helical" evidence="8">
    <location>
        <begin position="333"/>
        <end position="360"/>
    </location>
</feature>
<gene>
    <name evidence="9" type="primary">HKT1</name>
</gene>
<keyword evidence="3" id="KW-0813">Transport</keyword>
<protein>
    <submittedName>
        <fullName evidence="9">High-affinity potassium transporter</fullName>
    </submittedName>
</protein>
<keyword evidence="7 8" id="KW-0472">Membrane</keyword>
<feature type="transmembrane region" description="Helical" evidence="8">
    <location>
        <begin position="543"/>
        <end position="561"/>
    </location>
</feature>
<feature type="transmembrane region" description="Helical" evidence="8">
    <location>
        <begin position="513"/>
        <end position="531"/>
    </location>
</feature>
<keyword evidence="4 8" id="KW-0812">Transmembrane</keyword>
<evidence type="ECO:0000256" key="7">
    <source>
        <dbReference type="ARBA" id="ARBA00023136"/>
    </source>
</evidence>
<comment type="similarity">
    <text evidence="2">Belongs to the TrkH potassium transport family. HKT (TC 2.A.38.3) subfamily.</text>
</comment>